<comment type="caution">
    <text evidence="13">The sequence shown here is derived from an EMBL/GenBank/DDBJ whole genome shotgun (WGS) entry which is preliminary data.</text>
</comment>
<evidence type="ECO:0000256" key="11">
    <source>
        <dbReference type="SAM" id="MobiDB-lite"/>
    </source>
</evidence>
<feature type="region of interest" description="Disordered" evidence="11">
    <location>
        <begin position="55"/>
        <end position="74"/>
    </location>
</feature>
<dbReference type="Proteomes" id="UP000217448">
    <property type="component" value="Unassembled WGS sequence"/>
</dbReference>
<dbReference type="Pfam" id="PF03748">
    <property type="entry name" value="FliL"/>
    <property type="match status" value="1"/>
</dbReference>
<gene>
    <name evidence="12" type="ORF">CLG85_008165</name>
    <name evidence="13" type="ORF">CLG85_02235</name>
</gene>
<dbReference type="GO" id="GO:0009425">
    <property type="term" value="C:bacterial-type flagellum basal body"/>
    <property type="evidence" value="ECO:0007669"/>
    <property type="project" value="InterPro"/>
</dbReference>
<keyword evidence="13" id="KW-0282">Flagellum</keyword>
<evidence type="ECO:0000256" key="1">
    <source>
        <dbReference type="ARBA" id="ARBA00002254"/>
    </source>
</evidence>
<keyword evidence="13" id="KW-0969">Cilium</keyword>
<reference evidence="14" key="2">
    <citation type="submission" date="2023-07" db="EMBL/GenBank/DDBJ databases">
        <title>Yangia mangrovi SAOS 153D genome.</title>
        <authorList>
            <person name="Verma A."/>
            <person name="Pal Y."/>
            <person name="Sundharam S."/>
            <person name="Bisht B."/>
            <person name="Srinivasan K."/>
        </authorList>
    </citation>
    <scope>NUCLEOTIDE SEQUENCE [LARGE SCALE GENOMIC DNA]</scope>
    <source>
        <strain evidence="14">SAOS 153D</strain>
    </source>
</reference>
<organism evidence="13">
    <name type="scientific">Alloyangia mangrovi</name>
    <dbReference type="NCBI Taxonomy" id="1779329"/>
    <lineage>
        <taxon>Bacteria</taxon>
        <taxon>Pseudomonadati</taxon>
        <taxon>Pseudomonadota</taxon>
        <taxon>Alphaproteobacteria</taxon>
        <taxon>Rhodobacterales</taxon>
        <taxon>Roseobacteraceae</taxon>
        <taxon>Alloyangia</taxon>
    </lineage>
</organism>
<keyword evidence="6 10" id="KW-0812">Transmembrane</keyword>
<name>A0A2A3K017_9RHOB</name>
<evidence type="ECO:0000256" key="8">
    <source>
        <dbReference type="ARBA" id="ARBA00022989"/>
    </source>
</evidence>
<evidence type="ECO:0000313" key="14">
    <source>
        <dbReference type="Proteomes" id="UP000217448"/>
    </source>
</evidence>
<dbReference type="EMBL" id="NTHN02000011">
    <property type="protein sequence ID" value="MCT4370298.1"/>
    <property type="molecule type" value="Genomic_DNA"/>
</dbReference>
<evidence type="ECO:0000256" key="10">
    <source>
        <dbReference type="RuleBase" id="RU364125"/>
    </source>
</evidence>
<feature type="compositionally biased region" description="Low complexity" evidence="11">
    <location>
        <begin position="64"/>
        <end position="74"/>
    </location>
</feature>
<keyword evidence="7 10" id="KW-0283">Flagellar rotation</keyword>
<sequence>MTDATADAAGEDDPPPKKGSKLPLLIGLLLALLGGGGGFYAAFSGMLPFGSAAPSGGVGEHGAETAAGHGATEAHGGVQVDGQGGGHGEVGGAAEFIELPQLVASLGPVTALHHLRFTAQLEVAPVQRAEVEALMPRILDVLNTYLRALEPGDVEAQGALIRLRAQMLRRIQMVAGEDRVRDLLVTEFVLN</sequence>
<keyword evidence="5 10" id="KW-0145">Chemotaxis</keyword>
<keyword evidence="13" id="KW-0966">Cell projection</keyword>
<dbReference type="RefSeq" id="WP_095880780.1">
    <property type="nucleotide sequence ID" value="NZ_NTHN02000011.1"/>
</dbReference>
<keyword evidence="4" id="KW-1003">Cell membrane</keyword>
<accession>A0A2A3K017</accession>
<evidence type="ECO:0000256" key="2">
    <source>
        <dbReference type="ARBA" id="ARBA00004162"/>
    </source>
</evidence>
<protein>
    <recommendedName>
        <fullName evidence="10">Flagellar protein FliL</fullName>
    </recommendedName>
</protein>
<evidence type="ECO:0000256" key="3">
    <source>
        <dbReference type="ARBA" id="ARBA00008281"/>
    </source>
</evidence>
<evidence type="ECO:0000313" key="13">
    <source>
        <dbReference type="EMBL" id="PBD20771.1"/>
    </source>
</evidence>
<dbReference type="AlphaFoldDB" id="A0A2A3K017"/>
<dbReference type="GO" id="GO:0071973">
    <property type="term" value="P:bacterial-type flagellum-dependent cell motility"/>
    <property type="evidence" value="ECO:0007669"/>
    <property type="project" value="InterPro"/>
</dbReference>
<dbReference type="GO" id="GO:0006935">
    <property type="term" value="P:chemotaxis"/>
    <property type="evidence" value="ECO:0007669"/>
    <property type="project" value="UniProtKB-KW"/>
</dbReference>
<dbReference type="OrthoDB" id="7619358at2"/>
<evidence type="ECO:0000313" key="12">
    <source>
        <dbReference type="EMBL" id="MCT4370298.1"/>
    </source>
</evidence>
<reference evidence="12" key="3">
    <citation type="submission" date="2024-05" db="EMBL/GenBank/DDBJ databases">
        <title>Yangia mangrovi SAOS 153D genome.</title>
        <authorList>
            <person name="Verma A."/>
            <person name="Pal Y."/>
            <person name="Sundharam S."/>
            <person name="Bisht B."/>
            <person name="Srinivasan K."/>
        </authorList>
    </citation>
    <scope>NUCLEOTIDE SEQUENCE</scope>
    <source>
        <strain evidence="12">SAOS 153D</strain>
    </source>
</reference>
<dbReference type="EMBL" id="NTHN01000023">
    <property type="protein sequence ID" value="PBD20771.1"/>
    <property type="molecule type" value="Genomic_DNA"/>
</dbReference>
<comment type="function">
    <text evidence="1 10">Controls the rotational direction of flagella during chemotaxis.</text>
</comment>
<keyword evidence="9 10" id="KW-0472">Membrane</keyword>
<reference evidence="13" key="1">
    <citation type="submission" date="2017-09" db="EMBL/GenBank/DDBJ databases">
        <title>Yangia sp. SAOS 153D whole genome sequencing.</title>
        <authorList>
            <person name="Verma A."/>
            <person name="Krishnamurthi S."/>
        </authorList>
    </citation>
    <scope>NUCLEOTIDE SEQUENCE [LARGE SCALE GENOMIC DNA]</scope>
    <source>
        <strain evidence="13">SAOS 153D</strain>
    </source>
</reference>
<dbReference type="InterPro" id="IPR005503">
    <property type="entry name" value="FliL"/>
</dbReference>
<evidence type="ECO:0000256" key="9">
    <source>
        <dbReference type="ARBA" id="ARBA00023136"/>
    </source>
</evidence>
<feature type="transmembrane region" description="Helical" evidence="10">
    <location>
        <begin position="22"/>
        <end position="43"/>
    </location>
</feature>
<comment type="similarity">
    <text evidence="3 10">Belongs to the FliL family.</text>
</comment>
<evidence type="ECO:0000256" key="4">
    <source>
        <dbReference type="ARBA" id="ARBA00022475"/>
    </source>
</evidence>
<comment type="subcellular location">
    <subcellularLocation>
        <location evidence="10">Cell inner membrane</location>
    </subcellularLocation>
    <subcellularLocation>
        <location evidence="2">Cell membrane</location>
        <topology evidence="2">Single-pass membrane protein</topology>
    </subcellularLocation>
</comment>
<keyword evidence="8 10" id="KW-1133">Transmembrane helix</keyword>
<proteinExistence type="inferred from homology"/>
<evidence type="ECO:0000256" key="5">
    <source>
        <dbReference type="ARBA" id="ARBA00022500"/>
    </source>
</evidence>
<evidence type="ECO:0000256" key="6">
    <source>
        <dbReference type="ARBA" id="ARBA00022692"/>
    </source>
</evidence>
<dbReference type="GO" id="GO:0005886">
    <property type="term" value="C:plasma membrane"/>
    <property type="evidence" value="ECO:0007669"/>
    <property type="project" value="UniProtKB-SubCell"/>
</dbReference>
<keyword evidence="10" id="KW-0997">Cell inner membrane</keyword>
<evidence type="ECO:0000256" key="7">
    <source>
        <dbReference type="ARBA" id="ARBA00022779"/>
    </source>
</evidence>
<keyword evidence="14" id="KW-1185">Reference proteome</keyword>